<keyword evidence="3" id="KW-0731">Sigma factor</keyword>
<comment type="caution">
    <text evidence="7">The sequence shown here is derived from an EMBL/GenBank/DDBJ whole genome shotgun (WGS) entry which is preliminary data.</text>
</comment>
<evidence type="ECO:0000256" key="4">
    <source>
        <dbReference type="ARBA" id="ARBA00023163"/>
    </source>
</evidence>
<evidence type="ECO:0000256" key="5">
    <source>
        <dbReference type="SAM" id="MobiDB-lite"/>
    </source>
</evidence>
<evidence type="ECO:0000313" key="7">
    <source>
        <dbReference type="EMBL" id="MBX7481945.1"/>
    </source>
</evidence>
<dbReference type="Gene3D" id="1.10.1740.10">
    <property type="match status" value="1"/>
</dbReference>
<dbReference type="PANTHER" id="PTHR43133">
    <property type="entry name" value="RNA POLYMERASE ECF-TYPE SIGMA FACTO"/>
    <property type="match status" value="1"/>
</dbReference>
<name>A0ABS7J3N6_9SPHN</name>
<dbReference type="InterPro" id="IPR014284">
    <property type="entry name" value="RNA_pol_sigma-70_dom"/>
</dbReference>
<evidence type="ECO:0000256" key="2">
    <source>
        <dbReference type="ARBA" id="ARBA00023015"/>
    </source>
</evidence>
<evidence type="ECO:0000256" key="3">
    <source>
        <dbReference type="ARBA" id="ARBA00023082"/>
    </source>
</evidence>
<dbReference type="SUPFAM" id="SSF88946">
    <property type="entry name" value="Sigma2 domain of RNA polymerase sigma factors"/>
    <property type="match status" value="1"/>
</dbReference>
<protein>
    <submittedName>
        <fullName evidence="7">RNA polymerase sigma factor</fullName>
    </submittedName>
</protein>
<evidence type="ECO:0000313" key="8">
    <source>
        <dbReference type="Proteomes" id="UP000755104"/>
    </source>
</evidence>
<dbReference type="InterPro" id="IPR007627">
    <property type="entry name" value="RNA_pol_sigma70_r2"/>
</dbReference>
<sequence>MTDNPDDGLQAVFLANRQSLLRFLVARGAGDDAEDILQDVWLRIARKPPGPVGAPMPYLYRAANMVMIDRYRSARQSATREQEWTEATSGPVPGISDSPSVERLIAGQQLARKVEHALAEFPERAVRVFRRSRIDGIAQRAIAEEFGISISTVEGDLRSIYRVLAELRERLDEE</sequence>
<dbReference type="Pfam" id="PF04542">
    <property type="entry name" value="Sigma70_r2"/>
    <property type="match status" value="1"/>
</dbReference>
<dbReference type="InterPro" id="IPR039425">
    <property type="entry name" value="RNA_pol_sigma-70-like"/>
</dbReference>
<keyword evidence="4" id="KW-0804">Transcription</keyword>
<feature type="region of interest" description="Disordered" evidence="5">
    <location>
        <begin position="78"/>
        <end position="98"/>
    </location>
</feature>
<dbReference type="PANTHER" id="PTHR43133:SF63">
    <property type="entry name" value="RNA POLYMERASE SIGMA FACTOR FECI-RELATED"/>
    <property type="match status" value="1"/>
</dbReference>
<dbReference type="Proteomes" id="UP000755104">
    <property type="component" value="Unassembled WGS sequence"/>
</dbReference>
<dbReference type="EMBL" id="JAIGNO010000002">
    <property type="protein sequence ID" value="MBX7481945.1"/>
    <property type="molecule type" value="Genomic_DNA"/>
</dbReference>
<organism evidence="7 8">
    <name type="scientific">Qipengyuania qiaonensis</name>
    <dbReference type="NCBI Taxonomy" id="2867240"/>
    <lineage>
        <taxon>Bacteria</taxon>
        <taxon>Pseudomonadati</taxon>
        <taxon>Pseudomonadota</taxon>
        <taxon>Alphaproteobacteria</taxon>
        <taxon>Sphingomonadales</taxon>
        <taxon>Erythrobacteraceae</taxon>
        <taxon>Qipengyuania</taxon>
    </lineage>
</organism>
<dbReference type="Gene3D" id="1.10.10.10">
    <property type="entry name" value="Winged helix-like DNA-binding domain superfamily/Winged helix DNA-binding domain"/>
    <property type="match status" value="1"/>
</dbReference>
<accession>A0ABS7J3N6</accession>
<keyword evidence="8" id="KW-1185">Reference proteome</keyword>
<dbReference type="SUPFAM" id="SSF88659">
    <property type="entry name" value="Sigma3 and sigma4 domains of RNA polymerase sigma factors"/>
    <property type="match status" value="1"/>
</dbReference>
<proteinExistence type="inferred from homology"/>
<evidence type="ECO:0000259" key="6">
    <source>
        <dbReference type="Pfam" id="PF04542"/>
    </source>
</evidence>
<feature type="domain" description="RNA polymerase sigma-70 region 2" evidence="6">
    <location>
        <begin position="20"/>
        <end position="75"/>
    </location>
</feature>
<dbReference type="InterPro" id="IPR013325">
    <property type="entry name" value="RNA_pol_sigma_r2"/>
</dbReference>
<evidence type="ECO:0000256" key="1">
    <source>
        <dbReference type="ARBA" id="ARBA00010641"/>
    </source>
</evidence>
<dbReference type="InterPro" id="IPR013324">
    <property type="entry name" value="RNA_pol_sigma_r3/r4-like"/>
</dbReference>
<keyword evidence="2" id="KW-0805">Transcription regulation</keyword>
<reference evidence="7 8" key="1">
    <citation type="submission" date="2021-08" db="EMBL/GenBank/DDBJ databases">
        <title>Comparative Genomics Analysis of the Genus Qipengyuania Reveals Extensive Genetic Diversity and Metabolic Versatility, Including the Description of Fifteen Novel Species.</title>
        <authorList>
            <person name="Liu Y."/>
        </authorList>
    </citation>
    <scope>NUCLEOTIDE SEQUENCE [LARGE SCALE GENOMIC DNA]</scope>
    <source>
        <strain evidence="7 8">6D47A</strain>
    </source>
</reference>
<dbReference type="InterPro" id="IPR036388">
    <property type="entry name" value="WH-like_DNA-bd_sf"/>
</dbReference>
<dbReference type="RefSeq" id="WP_221556404.1">
    <property type="nucleotide sequence ID" value="NZ_JAIGNO010000002.1"/>
</dbReference>
<comment type="similarity">
    <text evidence="1">Belongs to the sigma-70 factor family. ECF subfamily.</text>
</comment>
<gene>
    <name evidence="7" type="ORF">K3174_05340</name>
</gene>
<dbReference type="NCBIfam" id="TIGR02937">
    <property type="entry name" value="sigma70-ECF"/>
    <property type="match status" value="1"/>
</dbReference>